<evidence type="ECO:0000313" key="1">
    <source>
        <dbReference type="EMBL" id="GFB16322.1"/>
    </source>
</evidence>
<dbReference type="AlphaFoldDB" id="A0A699L464"/>
<sequence>MDSNKYLNGQSMQRPYLFESDHFTYWKNRFETYVKAKDLNLWHIILNGEFPRVARNKESQVLEMVLFEKQDDDLKKKIAKNNEAKMVLYNVLPKKEYERIIMCKMAKDICQSLLITHQEESIDSGFARFNTIITSLKALDEAFSSNNYVRKFLRIYILNGEQRS</sequence>
<comment type="caution">
    <text evidence="1">The sequence shown here is derived from an EMBL/GenBank/DDBJ whole genome shotgun (WGS) entry which is preliminary data.</text>
</comment>
<accession>A0A699L464</accession>
<protein>
    <submittedName>
        <fullName evidence="1">DUF4219 domain-containing protein/UBN2 domain-containing protein</fullName>
    </submittedName>
</protein>
<reference evidence="1" key="1">
    <citation type="journal article" date="2019" name="Sci. Rep.">
        <title>Draft genome of Tanacetum cinerariifolium, the natural source of mosquito coil.</title>
        <authorList>
            <person name="Yamashiro T."/>
            <person name="Shiraishi A."/>
            <person name="Satake H."/>
            <person name="Nakayama K."/>
        </authorList>
    </citation>
    <scope>NUCLEOTIDE SEQUENCE</scope>
</reference>
<name>A0A699L464_TANCI</name>
<dbReference type="EMBL" id="BKCJ010565719">
    <property type="protein sequence ID" value="GFB16322.1"/>
    <property type="molecule type" value="Genomic_DNA"/>
</dbReference>
<proteinExistence type="predicted"/>
<organism evidence="1">
    <name type="scientific">Tanacetum cinerariifolium</name>
    <name type="common">Dalmatian daisy</name>
    <name type="synonym">Chrysanthemum cinerariifolium</name>
    <dbReference type="NCBI Taxonomy" id="118510"/>
    <lineage>
        <taxon>Eukaryota</taxon>
        <taxon>Viridiplantae</taxon>
        <taxon>Streptophyta</taxon>
        <taxon>Embryophyta</taxon>
        <taxon>Tracheophyta</taxon>
        <taxon>Spermatophyta</taxon>
        <taxon>Magnoliopsida</taxon>
        <taxon>eudicotyledons</taxon>
        <taxon>Gunneridae</taxon>
        <taxon>Pentapetalae</taxon>
        <taxon>asterids</taxon>
        <taxon>campanulids</taxon>
        <taxon>Asterales</taxon>
        <taxon>Asteraceae</taxon>
        <taxon>Asteroideae</taxon>
        <taxon>Anthemideae</taxon>
        <taxon>Anthemidinae</taxon>
        <taxon>Tanacetum</taxon>
    </lineage>
</organism>
<gene>
    <name evidence="1" type="ORF">Tci_688293</name>
</gene>